<dbReference type="SUPFAM" id="SSF52058">
    <property type="entry name" value="L domain-like"/>
    <property type="match status" value="1"/>
</dbReference>
<keyword evidence="6" id="KW-1133">Transmembrane helix</keyword>
<evidence type="ECO:0000256" key="9">
    <source>
        <dbReference type="ARBA" id="ARBA00023180"/>
    </source>
</evidence>
<evidence type="ECO:0000313" key="10">
    <source>
        <dbReference type="EMBL" id="RXH92015.1"/>
    </source>
</evidence>
<keyword evidence="2" id="KW-0433">Leucine-rich repeat</keyword>
<dbReference type="InterPro" id="IPR001611">
    <property type="entry name" value="Leu-rich_rpt"/>
</dbReference>
<dbReference type="PANTHER" id="PTHR27000">
    <property type="entry name" value="LEUCINE-RICH REPEAT RECEPTOR-LIKE PROTEIN KINASE FAMILY PROTEIN-RELATED"/>
    <property type="match status" value="1"/>
</dbReference>
<comment type="subcellular location">
    <subcellularLocation>
        <location evidence="1">Membrane</location>
        <topology evidence="1">Single-pass type I membrane protein</topology>
    </subcellularLocation>
</comment>
<comment type="caution">
    <text evidence="10">The sequence shown here is derived from an EMBL/GenBank/DDBJ whole genome shotgun (WGS) entry which is preliminary data.</text>
</comment>
<dbReference type="PROSITE" id="PS51450">
    <property type="entry name" value="LRR"/>
    <property type="match status" value="1"/>
</dbReference>
<evidence type="ECO:0000256" key="5">
    <source>
        <dbReference type="ARBA" id="ARBA00022737"/>
    </source>
</evidence>
<protein>
    <submittedName>
        <fullName evidence="10">Uncharacterized protein</fullName>
    </submittedName>
</protein>
<keyword evidence="8" id="KW-0675">Receptor</keyword>
<evidence type="ECO:0000256" key="1">
    <source>
        <dbReference type="ARBA" id="ARBA00004479"/>
    </source>
</evidence>
<evidence type="ECO:0000256" key="6">
    <source>
        <dbReference type="ARBA" id="ARBA00022989"/>
    </source>
</evidence>
<organism evidence="10 11">
    <name type="scientific">Malus domestica</name>
    <name type="common">Apple</name>
    <name type="synonym">Pyrus malus</name>
    <dbReference type="NCBI Taxonomy" id="3750"/>
    <lineage>
        <taxon>Eukaryota</taxon>
        <taxon>Viridiplantae</taxon>
        <taxon>Streptophyta</taxon>
        <taxon>Embryophyta</taxon>
        <taxon>Tracheophyta</taxon>
        <taxon>Spermatophyta</taxon>
        <taxon>Magnoliopsida</taxon>
        <taxon>eudicotyledons</taxon>
        <taxon>Gunneridae</taxon>
        <taxon>Pentapetalae</taxon>
        <taxon>rosids</taxon>
        <taxon>fabids</taxon>
        <taxon>Rosales</taxon>
        <taxon>Rosaceae</taxon>
        <taxon>Amygdaloideae</taxon>
        <taxon>Maleae</taxon>
        <taxon>Malus</taxon>
    </lineage>
</organism>
<keyword evidence="11" id="KW-1185">Reference proteome</keyword>
<dbReference type="PANTHER" id="PTHR27000:SF642">
    <property type="entry name" value="INACTIVE LEUCINE-RICH REPEAT RECEPTOR KINASE XIAO-RELATED"/>
    <property type="match status" value="1"/>
</dbReference>
<reference evidence="10 11" key="1">
    <citation type="submission" date="2018-10" db="EMBL/GenBank/DDBJ databases">
        <title>A high-quality apple genome assembly.</title>
        <authorList>
            <person name="Hu J."/>
        </authorList>
    </citation>
    <scope>NUCLEOTIDE SEQUENCE [LARGE SCALE GENOMIC DNA]</scope>
    <source>
        <strain evidence="11">cv. HFTH1</strain>
        <tissue evidence="10">Young leaf</tissue>
    </source>
</reference>
<keyword evidence="5" id="KW-0677">Repeat</keyword>
<evidence type="ECO:0000256" key="8">
    <source>
        <dbReference type="ARBA" id="ARBA00023170"/>
    </source>
</evidence>
<dbReference type="STRING" id="3750.A0A498JAZ4"/>
<dbReference type="Pfam" id="PF12799">
    <property type="entry name" value="LRR_4"/>
    <property type="match status" value="1"/>
</dbReference>
<accession>A0A498JAZ4</accession>
<dbReference type="AlphaFoldDB" id="A0A498JAZ4"/>
<keyword evidence="4" id="KW-0732">Signal</keyword>
<dbReference type="GO" id="GO:0016020">
    <property type="term" value="C:membrane"/>
    <property type="evidence" value="ECO:0007669"/>
    <property type="project" value="UniProtKB-SubCell"/>
</dbReference>
<dbReference type="Proteomes" id="UP000290289">
    <property type="component" value="Chromosome 8"/>
</dbReference>
<sequence>MYRGSPQWLGYVHTDIISEMLKKERESFSVRMRALRGKSKTQIVFPKSPHAHPPSFPPSLTPCQNLEHLDLSQNLLTSPTTLPNLKYLDLIGNNFFGPIPYSFGCFQKLEVFSLVYNLIESTIPRFSATVPP</sequence>
<evidence type="ECO:0000256" key="4">
    <source>
        <dbReference type="ARBA" id="ARBA00022729"/>
    </source>
</evidence>
<gene>
    <name evidence="10" type="ORF">DVH24_021038</name>
</gene>
<dbReference type="Gene3D" id="3.80.10.10">
    <property type="entry name" value="Ribonuclease Inhibitor"/>
    <property type="match status" value="1"/>
</dbReference>
<dbReference type="EMBL" id="RDQH01000334">
    <property type="protein sequence ID" value="RXH92015.1"/>
    <property type="molecule type" value="Genomic_DNA"/>
</dbReference>
<proteinExistence type="predicted"/>
<dbReference type="InterPro" id="IPR032675">
    <property type="entry name" value="LRR_dom_sf"/>
</dbReference>
<evidence type="ECO:0000256" key="3">
    <source>
        <dbReference type="ARBA" id="ARBA00022692"/>
    </source>
</evidence>
<keyword evidence="9" id="KW-0325">Glycoprotein</keyword>
<keyword evidence="3" id="KW-0812">Transmembrane</keyword>
<keyword evidence="7" id="KW-0472">Membrane</keyword>
<evidence type="ECO:0000256" key="7">
    <source>
        <dbReference type="ARBA" id="ARBA00023136"/>
    </source>
</evidence>
<evidence type="ECO:0000313" key="11">
    <source>
        <dbReference type="Proteomes" id="UP000290289"/>
    </source>
</evidence>
<dbReference type="InterPro" id="IPR025875">
    <property type="entry name" value="Leu-rich_rpt_4"/>
</dbReference>
<evidence type="ECO:0000256" key="2">
    <source>
        <dbReference type="ARBA" id="ARBA00022614"/>
    </source>
</evidence>
<name>A0A498JAZ4_MALDO</name>